<dbReference type="NCBIfam" id="TIGR02772">
    <property type="entry name" value="Ku_bact"/>
    <property type="match status" value="1"/>
</dbReference>
<dbReference type="InterPro" id="IPR006164">
    <property type="entry name" value="DNA_bd_Ku70/Ku80"/>
</dbReference>
<dbReference type="Pfam" id="PF02735">
    <property type="entry name" value="Ku"/>
    <property type="match status" value="1"/>
</dbReference>
<sequence length="274" mass="31464">MRTMWKGAVNFGLINVPIKMFTATESKNISFKSLHKECHTPIKQKRFCQNCDKEVEYTDIVKGYEYQKDSYVIIEDEDLEAIPGEKSKTIDIVEFVKLEQIDPVYFDKSYYLAPEDTGKKAYKLLVSALEQTGKIAIAKVVIRSRESLVALRIYEEILIMETMHYPDEIRKSKEVPGANYDINLSENEVAMAKQLIEGLATDFEPEKYTDNYRTQLLEIIESKVQGKEITHVKEKPNTGVIDLMEALQASLDMVKKEKIEDVTSKSKKRSKKTG</sequence>
<dbReference type="PIRSF" id="PIRSF006493">
    <property type="entry name" value="Prok_Ku"/>
    <property type="match status" value="1"/>
</dbReference>
<organism evidence="7 8">
    <name type="scientific">Alkalicella caledoniensis</name>
    <dbReference type="NCBI Taxonomy" id="2731377"/>
    <lineage>
        <taxon>Bacteria</taxon>
        <taxon>Bacillati</taxon>
        <taxon>Bacillota</taxon>
        <taxon>Clostridia</taxon>
        <taxon>Eubacteriales</taxon>
        <taxon>Proteinivoracaceae</taxon>
        <taxon>Alkalicella</taxon>
    </lineage>
</organism>
<evidence type="ECO:0000313" key="8">
    <source>
        <dbReference type="Proteomes" id="UP000516160"/>
    </source>
</evidence>
<dbReference type="HAMAP" id="MF_01875">
    <property type="entry name" value="Prokaryotic_Ku"/>
    <property type="match status" value="1"/>
</dbReference>
<keyword evidence="1 5" id="KW-0227">DNA damage</keyword>
<evidence type="ECO:0000313" key="7">
    <source>
        <dbReference type="EMBL" id="QNO14990.1"/>
    </source>
</evidence>
<proteinExistence type="inferred from homology"/>
<dbReference type="SMART" id="SM00559">
    <property type="entry name" value="Ku78"/>
    <property type="match status" value="1"/>
</dbReference>
<keyword evidence="2 5" id="KW-0238">DNA-binding</keyword>
<keyword evidence="3 5" id="KW-0233">DNA recombination</keyword>
<evidence type="ECO:0000256" key="2">
    <source>
        <dbReference type="ARBA" id="ARBA00023125"/>
    </source>
</evidence>
<dbReference type="PANTHER" id="PTHR41251:SF1">
    <property type="entry name" value="NON-HOMOLOGOUS END JOINING PROTEIN KU"/>
    <property type="match status" value="1"/>
</dbReference>
<comment type="function">
    <text evidence="5">With LigD forms a non-homologous end joining (NHEJ) DNA repair enzyme, which repairs dsDNA breaks with reduced fidelity. Binds linear dsDNA with 5'- and 3'- overhangs but not closed circular dsDNA nor ssDNA. Recruits and stimulates the ligase activity of LigD.</text>
</comment>
<dbReference type="CDD" id="cd00789">
    <property type="entry name" value="KU_like"/>
    <property type="match status" value="1"/>
</dbReference>
<dbReference type="Gene3D" id="2.40.290.10">
    <property type="match status" value="1"/>
</dbReference>
<evidence type="ECO:0000259" key="6">
    <source>
        <dbReference type="SMART" id="SM00559"/>
    </source>
</evidence>
<evidence type="ECO:0000256" key="3">
    <source>
        <dbReference type="ARBA" id="ARBA00023172"/>
    </source>
</evidence>
<dbReference type="InterPro" id="IPR016194">
    <property type="entry name" value="SPOC-like_C_dom_sf"/>
</dbReference>
<dbReference type="EMBL" id="CP058559">
    <property type="protein sequence ID" value="QNO14990.1"/>
    <property type="molecule type" value="Genomic_DNA"/>
</dbReference>
<accession>A0A7G9W8H8</accession>
<name>A0A7G9W8H8_ALKCA</name>
<dbReference type="KEGG" id="acae:HYG86_09515"/>
<dbReference type="GO" id="GO:0003690">
    <property type="term" value="F:double-stranded DNA binding"/>
    <property type="evidence" value="ECO:0007669"/>
    <property type="project" value="UniProtKB-UniRule"/>
</dbReference>
<dbReference type="SUPFAM" id="SSF100939">
    <property type="entry name" value="SPOC domain-like"/>
    <property type="match status" value="1"/>
</dbReference>
<dbReference type="GO" id="GO:0006310">
    <property type="term" value="P:DNA recombination"/>
    <property type="evidence" value="ECO:0007669"/>
    <property type="project" value="UniProtKB-KW"/>
</dbReference>
<dbReference type="PANTHER" id="PTHR41251">
    <property type="entry name" value="NON-HOMOLOGOUS END JOINING PROTEIN KU"/>
    <property type="match status" value="1"/>
</dbReference>
<evidence type="ECO:0000256" key="1">
    <source>
        <dbReference type="ARBA" id="ARBA00022763"/>
    </source>
</evidence>
<comment type="subunit">
    <text evidence="5">Homodimer. Interacts with LigD.</text>
</comment>
<reference evidence="7 8" key="1">
    <citation type="submission" date="2020-07" db="EMBL/GenBank/DDBJ databases">
        <title>Alkalicella. sp. LB2 genome.</title>
        <authorList>
            <person name="Postec A."/>
            <person name="Quemeneur M."/>
        </authorList>
    </citation>
    <scope>NUCLEOTIDE SEQUENCE [LARGE SCALE GENOMIC DNA]</scope>
    <source>
        <strain evidence="7 8">LB2</strain>
    </source>
</reference>
<evidence type="ECO:0000256" key="5">
    <source>
        <dbReference type="HAMAP-Rule" id="MF_01875"/>
    </source>
</evidence>
<keyword evidence="8" id="KW-1185">Reference proteome</keyword>
<dbReference type="GO" id="GO:0006303">
    <property type="term" value="P:double-strand break repair via nonhomologous end joining"/>
    <property type="evidence" value="ECO:0007669"/>
    <property type="project" value="UniProtKB-UniRule"/>
</dbReference>
<gene>
    <name evidence="5" type="primary">ku</name>
    <name evidence="7" type="ORF">HYG86_09515</name>
</gene>
<dbReference type="AlphaFoldDB" id="A0A7G9W8H8"/>
<evidence type="ECO:0000256" key="4">
    <source>
        <dbReference type="ARBA" id="ARBA00023204"/>
    </source>
</evidence>
<keyword evidence="4 5" id="KW-0234">DNA repair</keyword>
<dbReference type="InterPro" id="IPR009187">
    <property type="entry name" value="Prok_Ku"/>
</dbReference>
<comment type="similarity">
    <text evidence="5">Belongs to the prokaryotic Ku family.</text>
</comment>
<protein>
    <recommendedName>
        <fullName evidence="5">Non-homologous end joining protein Ku</fullName>
    </recommendedName>
</protein>
<dbReference type="Proteomes" id="UP000516160">
    <property type="component" value="Chromosome"/>
</dbReference>
<dbReference type="FunFam" id="2.40.290.10:FF:000004">
    <property type="entry name" value="Non-homologous end joining protein Ku"/>
    <property type="match status" value="1"/>
</dbReference>
<feature type="domain" description="Ku" evidence="6">
    <location>
        <begin position="52"/>
        <end position="180"/>
    </location>
</feature>